<feature type="compositionally biased region" description="Basic and acidic residues" evidence="1">
    <location>
        <begin position="56"/>
        <end position="73"/>
    </location>
</feature>
<dbReference type="AlphaFoldDB" id="A0A0W0D4W7"/>
<feature type="region of interest" description="Disordered" evidence="1">
    <location>
        <begin position="124"/>
        <end position="184"/>
    </location>
</feature>
<dbReference type="EMBL" id="LLZZ01000049">
    <property type="protein sequence ID" value="KTB10723.1"/>
    <property type="molecule type" value="Genomic_DNA"/>
</dbReference>
<dbReference type="VEuPathDB" id="FungiDB:GWK60_L13937"/>
<sequence length="408" mass="46896">MGKKSQKAEKAEDKPVLEKETGEDLDSKQQEPIEEPVEVKQDKDEAKEEDLEEVKEDVGDSAKKDITEDTTTKKVENPLLLQLKEAFPNIEEQYVKAVIIASQGALDPAFNALLFLSDPESGKDIELPREPVQQNPSLPPRRKQTQLEQDEMLARQLDKEYNRKRRGERRHHNEREAGRNYERYNNDDLEEDSWSQFVEKDLPEITARAKGSLQETATKVGTWFNGVKKNFIGEGEENDSAYYQDDSHGRDLDEDYGTYVEQQERRQRRGVQDPGYRRGDEQRLNARHRFNSFGASATDDVEGGISLRDEEFGEDEDEEVPPQLPSRARSNDSKKDSEEVKPQEGKKDKVVAETTYIDTPENKEKTKRKWQPLPPEPLNATPTKVNASTKKNKNESEDEFLINSDEEL</sequence>
<feature type="region of interest" description="Disordered" evidence="1">
    <location>
        <begin position="258"/>
        <end position="408"/>
    </location>
</feature>
<feature type="compositionally biased region" description="Basic and acidic residues" evidence="1">
    <location>
        <begin position="275"/>
        <end position="284"/>
    </location>
</feature>
<comment type="caution">
    <text evidence="4">The sequence shown here is derived from an EMBL/GenBank/DDBJ whole genome shotgun (WGS) entry which is preliminary data.</text>
</comment>
<evidence type="ECO:0000313" key="4">
    <source>
        <dbReference type="EMBL" id="KTB10723.1"/>
    </source>
</evidence>
<feature type="region of interest" description="Disordered" evidence="1">
    <location>
        <begin position="1"/>
        <end position="73"/>
    </location>
</feature>
<dbReference type="GO" id="GO:0036435">
    <property type="term" value="F:K48-linked polyubiquitin modification-dependent protein binding"/>
    <property type="evidence" value="ECO:0007669"/>
    <property type="project" value="EnsemblFungi"/>
</dbReference>
<feature type="compositionally biased region" description="Basic and acidic residues" evidence="1">
    <location>
        <begin position="329"/>
        <end position="351"/>
    </location>
</feature>
<dbReference type="GO" id="GO:0043130">
    <property type="term" value="F:ubiquitin binding"/>
    <property type="evidence" value="ECO:0007669"/>
    <property type="project" value="EnsemblFungi"/>
</dbReference>
<gene>
    <name evidence="3" type="ORF">AO440_005238</name>
    <name evidence="4" type="ORF">AO440_005968</name>
</gene>
<dbReference type="GO" id="GO:0031624">
    <property type="term" value="F:ubiquitin conjugating enzyme binding"/>
    <property type="evidence" value="ECO:0007669"/>
    <property type="project" value="TreeGrafter"/>
</dbReference>
<dbReference type="EMBL" id="LLZZ01000154">
    <property type="protein sequence ID" value="KTA98040.1"/>
    <property type="molecule type" value="Genomic_DNA"/>
</dbReference>
<evidence type="ECO:0000313" key="5">
    <source>
        <dbReference type="Proteomes" id="UP000054886"/>
    </source>
</evidence>
<evidence type="ECO:0000256" key="1">
    <source>
        <dbReference type="SAM" id="MobiDB-lite"/>
    </source>
</evidence>
<dbReference type="Gene3D" id="1.10.8.10">
    <property type="entry name" value="DNA helicase RuvA subunit, C-terminal domain"/>
    <property type="match status" value="1"/>
</dbReference>
<feature type="compositionally biased region" description="Basic and acidic residues" evidence="1">
    <location>
        <begin position="1"/>
        <end position="46"/>
    </location>
</feature>
<dbReference type="SUPFAM" id="SSF46934">
    <property type="entry name" value="UBA-like"/>
    <property type="match status" value="1"/>
</dbReference>
<dbReference type="PROSITE" id="PS51140">
    <property type="entry name" value="CUE"/>
    <property type="match status" value="1"/>
</dbReference>
<dbReference type="PANTHER" id="PTHR16461">
    <property type="entry name" value="TOLL-INTERACTING PROTEIN"/>
    <property type="match status" value="1"/>
</dbReference>
<feature type="compositionally biased region" description="Basic and acidic residues" evidence="1">
    <location>
        <begin position="152"/>
        <end position="161"/>
    </location>
</feature>
<dbReference type="VEuPathDB" id="FungiDB:B1J91_L09933g"/>
<feature type="compositionally biased region" description="Polar residues" evidence="1">
    <location>
        <begin position="380"/>
        <end position="389"/>
    </location>
</feature>
<dbReference type="GO" id="GO:0006995">
    <property type="term" value="P:cellular response to nitrogen starvation"/>
    <property type="evidence" value="ECO:0007669"/>
    <property type="project" value="EnsemblFungi"/>
</dbReference>
<dbReference type="GO" id="GO:0030674">
    <property type="term" value="F:protein-macromolecule adaptor activity"/>
    <property type="evidence" value="ECO:0007669"/>
    <property type="project" value="EnsemblFungi"/>
</dbReference>
<dbReference type="GO" id="GO:0006511">
    <property type="term" value="P:ubiquitin-dependent protein catabolic process"/>
    <property type="evidence" value="ECO:0007669"/>
    <property type="project" value="EnsemblFungi"/>
</dbReference>
<dbReference type="CDD" id="cd14372">
    <property type="entry name" value="CUE_Cue5p_like"/>
    <property type="match status" value="1"/>
</dbReference>
<dbReference type="PANTHER" id="PTHR16461:SF5">
    <property type="entry name" value="TOLL-INTERACTING PROTEIN"/>
    <property type="match status" value="1"/>
</dbReference>
<protein>
    <submittedName>
        <fullName evidence="4">Ubiquitin-binding protein CUE5</fullName>
    </submittedName>
</protein>
<proteinExistence type="predicted"/>
<evidence type="ECO:0000313" key="3">
    <source>
        <dbReference type="EMBL" id="KTA98040.1"/>
    </source>
</evidence>
<dbReference type="InterPro" id="IPR009060">
    <property type="entry name" value="UBA-like_sf"/>
</dbReference>
<dbReference type="InterPro" id="IPR003892">
    <property type="entry name" value="CUE"/>
</dbReference>
<feature type="compositionally biased region" description="Basic and acidic residues" evidence="1">
    <location>
        <begin position="171"/>
        <end position="184"/>
    </location>
</feature>
<accession>A0A0W0D4W7</accession>
<reference evidence="4 5" key="1">
    <citation type="submission" date="2015-10" db="EMBL/GenBank/DDBJ databases">
        <title>Draft genomes sequences of Candida glabrata isolates 1A, 1B, 2A, 2B, 3A and 3B.</title>
        <authorList>
            <person name="Haavelsrud O.E."/>
            <person name="Gaustad P."/>
        </authorList>
    </citation>
    <scope>NUCLEOTIDE SEQUENCE [LARGE SCALE GENOMIC DNA]</scope>
    <source>
        <strain evidence="4">910700640</strain>
    </source>
</reference>
<dbReference type="OMA" id="KKWQPLP"/>
<dbReference type="VEuPathDB" id="FungiDB:CAGL0L09933g"/>
<dbReference type="SMART" id="SM00546">
    <property type="entry name" value="CUE"/>
    <property type="match status" value="1"/>
</dbReference>
<feature type="compositionally biased region" description="Acidic residues" evidence="1">
    <location>
        <begin position="311"/>
        <end position="320"/>
    </location>
</feature>
<evidence type="ECO:0000259" key="2">
    <source>
        <dbReference type="PROSITE" id="PS51140"/>
    </source>
</evidence>
<feature type="domain" description="CUE" evidence="2">
    <location>
        <begin position="75"/>
        <end position="118"/>
    </location>
</feature>
<dbReference type="FunFam" id="1.10.8.10:FF:000064">
    <property type="entry name" value="Similar to CUE domain-containing protein"/>
    <property type="match status" value="1"/>
</dbReference>
<dbReference type="InterPro" id="IPR041807">
    <property type="entry name" value="Cue5/Don1_CUE"/>
</dbReference>
<dbReference type="Proteomes" id="UP000054886">
    <property type="component" value="Unassembled WGS sequence"/>
</dbReference>
<dbReference type="GO" id="GO:0005737">
    <property type="term" value="C:cytoplasm"/>
    <property type="evidence" value="ECO:0007669"/>
    <property type="project" value="TreeGrafter"/>
</dbReference>
<organism evidence="4 5">
    <name type="scientific">Candida glabrata</name>
    <name type="common">Yeast</name>
    <name type="synonym">Torulopsis glabrata</name>
    <dbReference type="NCBI Taxonomy" id="5478"/>
    <lineage>
        <taxon>Eukaryota</taxon>
        <taxon>Fungi</taxon>
        <taxon>Dikarya</taxon>
        <taxon>Ascomycota</taxon>
        <taxon>Saccharomycotina</taxon>
        <taxon>Saccharomycetes</taxon>
        <taxon>Saccharomycetales</taxon>
        <taxon>Saccharomycetaceae</taxon>
        <taxon>Nakaseomyces</taxon>
    </lineage>
</organism>
<dbReference type="Pfam" id="PF02845">
    <property type="entry name" value="CUE"/>
    <property type="match status" value="1"/>
</dbReference>
<dbReference type="GO" id="GO:0070530">
    <property type="term" value="F:K63-linked polyubiquitin modification-dependent protein binding"/>
    <property type="evidence" value="ECO:0007669"/>
    <property type="project" value="EnsemblFungi"/>
</dbReference>
<dbReference type="VEuPathDB" id="FungiDB:GVI51_L09911"/>
<name>A0A0W0D4W7_CANGB</name>
<feature type="compositionally biased region" description="Acidic residues" evidence="1">
    <location>
        <begin position="396"/>
        <end position="408"/>
    </location>
</feature>